<dbReference type="PROSITE" id="PS50873">
    <property type="entry name" value="PEROXIDASE_4"/>
    <property type="match status" value="1"/>
</dbReference>
<evidence type="ECO:0000259" key="18">
    <source>
        <dbReference type="PROSITE" id="PS50873"/>
    </source>
</evidence>
<evidence type="ECO:0000256" key="7">
    <source>
        <dbReference type="ARBA" id="ARBA00022723"/>
    </source>
</evidence>
<keyword evidence="7 15" id="KW-0479">Metal-binding</keyword>
<feature type="binding site" evidence="14">
    <location>
        <position position="67"/>
    </location>
    <ligand>
        <name>substrate</name>
    </ligand>
</feature>
<dbReference type="EMBL" id="SDMP01000011">
    <property type="protein sequence ID" value="RYR28862.1"/>
    <property type="molecule type" value="Genomic_DNA"/>
</dbReference>
<dbReference type="GO" id="GO:0046872">
    <property type="term" value="F:metal ion binding"/>
    <property type="evidence" value="ECO:0007669"/>
    <property type="project" value="UniProtKB-KW"/>
</dbReference>
<proteinExistence type="inferred from homology"/>
<dbReference type="SUPFAM" id="SSF48113">
    <property type="entry name" value="Heme-dependent peroxidases"/>
    <property type="match status" value="1"/>
</dbReference>
<sequence>MCPCQVTCSPLQVSIFRRVSSEGATEESMCLTEEIDGGRFSGGLSWQVPTGCKDGRVSQASDVNNLPAPTDSGDVQKQKFTAKGLNTQDLITLVGTATCQFFSNRLYNFIANGLDPSIDPSFVPQLQAFCPQNSGGSNRVPLDTGSQLKFDTSYYANLRNGREILESDEALWNDASTNMFVQKYLGLRGMLGLSFSLEFGNSMVKMGNIGIKTGADGEFVRFALFCF</sequence>
<evidence type="ECO:0000256" key="17">
    <source>
        <dbReference type="RuleBase" id="RU004241"/>
    </source>
</evidence>
<dbReference type="STRING" id="3818.A0A445AR19"/>
<dbReference type="Gene3D" id="1.10.420.10">
    <property type="entry name" value="Peroxidase, domain 2"/>
    <property type="match status" value="1"/>
</dbReference>
<evidence type="ECO:0000313" key="20">
    <source>
        <dbReference type="Proteomes" id="UP000289738"/>
    </source>
</evidence>
<dbReference type="GO" id="GO:0006979">
    <property type="term" value="P:response to oxidative stress"/>
    <property type="evidence" value="ECO:0007669"/>
    <property type="project" value="InterPro"/>
</dbReference>
<dbReference type="AlphaFoldDB" id="A0A445AR19"/>
<evidence type="ECO:0000256" key="9">
    <source>
        <dbReference type="ARBA" id="ARBA00022837"/>
    </source>
</evidence>
<feature type="binding site" evidence="15">
    <location>
        <position position="151"/>
    </location>
    <ligand>
        <name>Ca(2+)</name>
        <dbReference type="ChEBI" id="CHEBI:29108"/>
        <label>2</label>
    </ligand>
</feature>
<evidence type="ECO:0000256" key="1">
    <source>
        <dbReference type="ARBA" id="ARBA00000189"/>
    </source>
</evidence>
<dbReference type="EC" id="1.11.1.7" evidence="3"/>
<keyword evidence="8" id="KW-0732">Signal</keyword>
<dbReference type="Gene3D" id="1.10.520.10">
    <property type="match status" value="1"/>
</dbReference>
<accession>A0A445AR19</accession>
<dbReference type="InterPro" id="IPR000823">
    <property type="entry name" value="Peroxidase_pln"/>
</dbReference>
<keyword evidence="11" id="KW-0408">Iron</keyword>
<evidence type="ECO:0000256" key="11">
    <source>
        <dbReference type="ARBA" id="ARBA00023004"/>
    </source>
</evidence>
<keyword evidence="13" id="KW-0376">Hydrogen peroxide</keyword>
<evidence type="ECO:0000313" key="19">
    <source>
        <dbReference type="EMBL" id="RYR28862.1"/>
    </source>
</evidence>
<dbReference type="GO" id="GO:0020037">
    <property type="term" value="F:heme binding"/>
    <property type="evidence" value="ECO:0007669"/>
    <property type="project" value="InterPro"/>
</dbReference>
<organism evidence="19 20">
    <name type="scientific">Arachis hypogaea</name>
    <name type="common">Peanut</name>
    <dbReference type="NCBI Taxonomy" id="3818"/>
    <lineage>
        <taxon>Eukaryota</taxon>
        <taxon>Viridiplantae</taxon>
        <taxon>Streptophyta</taxon>
        <taxon>Embryophyta</taxon>
        <taxon>Tracheophyta</taxon>
        <taxon>Spermatophyta</taxon>
        <taxon>Magnoliopsida</taxon>
        <taxon>eudicotyledons</taxon>
        <taxon>Gunneridae</taxon>
        <taxon>Pentapetalae</taxon>
        <taxon>rosids</taxon>
        <taxon>fabids</taxon>
        <taxon>Fabales</taxon>
        <taxon>Fabaceae</taxon>
        <taxon>Papilionoideae</taxon>
        <taxon>50 kb inversion clade</taxon>
        <taxon>dalbergioids sensu lato</taxon>
        <taxon>Dalbergieae</taxon>
        <taxon>Pterocarpus clade</taxon>
        <taxon>Arachis</taxon>
    </lineage>
</organism>
<gene>
    <name evidence="19" type="ORF">Ahy_B01g053063</name>
</gene>
<evidence type="ECO:0000256" key="8">
    <source>
        <dbReference type="ARBA" id="ARBA00022729"/>
    </source>
</evidence>
<dbReference type="Proteomes" id="UP000289738">
    <property type="component" value="Chromosome B01"/>
</dbReference>
<comment type="cofactor">
    <cofactor evidence="15">
        <name>Ca(2+)</name>
        <dbReference type="ChEBI" id="CHEBI:29108"/>
    </cofactor>
    <text evidence="15">Binds 2 calcium ions per subunit.</text>
</comment>
<comment type="caution">
    <text evidence="19">The sequence shown here is derived from an EMBL/GenBank/DDBJ whole genome shotgun (WGS) entry which is preliminary data.</text>
</comment>
<dbReference type="PANTHER" id="PTHR31235">
    <property type="entry name" value="PEROXIDASE 25-RELATED"/>
    <property type="match status" value="1"/>
</dbReference>
<evidence type="ECO:0000256" key="4">
    <source>
        <dbReference type="ARBA" id="ARBA00022525"/>
    </source>
</evidence>
<name>A0A445AR19_ARAHY</name>
<dbReference type="InterPro" id="IPR010255">
    <property type="entry name" value="Haem_peroxidase_sf"/>
</dbReference>
<feature type="binding site" evidence="15">
    <location>
        <position position="143"/>
    </location>
    <ligand>
        <name>Ca(2+)</name>
        <dbReference type="ChEBI" id="CHEBI:29108"/>
        <label>2</label>
    </ligand>
</feature>
<keyword evidence="5" id="KW-0575">Peroxidase</keyword>
<comment type="similarity">
    <text evidence="17">Belongs to the peroxidase family.</text>
</comment>
<evidence type="ECO:0000256" key="3">
    <source>
        <dbReference type="ARBA" id="ARBA00012313"/>
    </source>
</evidence>
<evidence type="ECO:0000256" key="10">
    <source>
        <dbReference type="ARBA" id="ARBA00023002"/>
    </source>
</evidence>
<evidence type="ECO:0000256" key="16">
    <source>
        <dbReference type="PIRSR" id="PIRSR600823-5"/>
    </source>
</evidence>
<evidence type="ECO:0000256" key="5">
    <source>
        <dbReference type="ARBA" id="ARBA00022559"/>
    </source>
</evidence>
<protein>
    <recommendedName>
        <fullName evidence="3">peroxidase</fullName>
        <ecNumber evidence="3">1.11.1.7</ecNumber>
    </recommendedName>
</protein>
<evidence type="ECO:0000256" key="13">
    <source>
        <dbReference type="ARBA" id="ARBA00023324"/>
    </source>
</evidence>
<keyword evidence="10" id="KW-0560">Oxidoreductase</keyword>
<dbReference type="InterPro" id="IPR002016">
    <property type="entry name" value="Haem_peroxidase"/>
</dbReference>
<keyword evidence="20" id="KW-1185">Reference proteome</keyword>
<evidence type="ECO:0000256" key="12">
    <source>
        <dbReference type="ARBA" id="ARBA00023157"/>
    </source>
</evidence>
<evidence type="ECO:0000256" key="6">
    <source>
        <dbReference type="ARBA" id="ARBA00022617"/>
    </source>
</evidence>
<comment type="cofactor">
    <cofactor evidence="2">
        <name>heme b</name>
        <dbReference type="ChEBI" id="CHEBI:60344"/>
    </cofactor>
</comment>
<evidence type="ECO:0000256" key="14">
    <source>
        <dbReference type="PIRSR" id="PIRSR600823-2"/>
    </source>
</evidence>
<dbReference type="GO" id="GO:0140825">
    <property type="term" value="F:lactoperoxidase activity"/>
    <property type="evidence" value="ECO:0007669"/>
    <property type="project" value="UniProtKB-EC"/>
</dbReference>
<dbReference type="PRINTS" id="PR00461">
    <property type="entry name" value="PLPEROXIDASE"/>
</dbReference>
<feature type="domain" description="Plant heme peroxidase family profile" evidence="18">
    <location>
        <begin position="1"/>
        <end position="221"/>
    </location>
</feature>
<reference evidence="19 20" key="1">
    <citation type="submission" date="2019-01" db="EMBL/GenBank/DDBJ databases">
        <title>Sequencing of cultivated peanut Arachis hypogaea provides insights into genome evolution and oil improvement.</title>
        <authorList>
            <person name="Chen X."/>
        </authorList>
    </citation>
    <scope>NUCLEOTIDE SEQUENCE [LARGE SCALE GENOMIC DNA]</scope>
    <source>
        <strain evidence="20">cv. Fuhuasheng</strain>
        <tissue evidence="19">Leaves</tissue>
    </source>
</reference>
<evidence type="ECO:0000256" key="2">
    <source>
        <dbReference type="ARBA" id="ARBA00001970"/>
    </source>
</evidence>
<keyword evidence="4" id="KW-0964">Secreted</keyword>
<dbReference type="Pfam" id="PF00141">
    <property type="entry name" value="peroxidase"/>
    <property type="match status" value="1"/>
</dbReference>
<dbReference type="FunFam" id="1.10.420.10:FF:000010">
    <property type="entry name" value="Peroxidase"/>
    <property type="match status" value="1"/>
</dbReference>
<dbReference type="GO" id="GO:0042744">
    <property type="term" value="P:hydrogen peroxide catabolic process"/>
    <property type="evidence" value="ECO:0007669"/>
    <property type="project" value="UniProtKB-KW"/>
</dbReference>
<evidence type="ECO:0000256" key="15">
    <source>
        <dbReference type="PIRSR" id="PIRSR600823-3"/>
    </source>
</evidence>
<comment type="catalytic activity">
    <reaction evidence="1">
        <text>2 a phenolic donor + H2O2 = 2 a phenolic radical donor + 2 H2O</text>
        <dbReference type="Rhea" id="RHEA:56136"/>
        <dbReference type="ChEBI" id="CHEBI:15377"/>
        <dbReference type="ChEBI" id="CHEBI:16240"/>
        <dbReference type="ChEBI" id="CHEBI:139520"/>
        <dbReference type="ChEBI" id="CHEBI:139521"/>
        <dbReference type="EC" id="1.11.1.7"/>
    </reaction>
</comment>
<keyword evidence="9 15" id="KW-0106">Calcium</keyword>
<keyword evidence="6" id="KW-0349">Heme</keyword>
<feature type="disulfide bond" evidence="16">
    <location>
        <begin position="99"/>
        <end position="130"/>
    </location>
</feature>
<keyword evidence="12 16" id="KW-1015">Disulfide bond</keyword>